<reference evidence="1 2" key="1">
    <citation type="journal article" date="2015" name="Stand. Genomic Sci.">
        <title>Genomic Encyclopedia of Bacterial and Archaeal Type Strains, Phase III: the genomes of soil and plant-associated and newly described type strains.</title>
        <authorList>
            <person name="Whitman W.B."/>
            <person name="Woyke T."/>
            <person name="Klenk H.P."/>
            <person name="Zhou Y."/>
            <person name="Lilburn T.G."/>
            <person name="Beck B.J."/>
            <person name="De Vos P."/>
            <person name="Vandamme P."/>
            <person name="Eisen J.A."/>
            <person name="Garrity G."/>
            <person name="Hugenholtz P."/>
            <person name="Kyrpides N.C."/>
        </authorList>
    </citation>
    <scope>NUCLEOTIDE SEQUENCE [LARGE SCALE GENOMIC DNA]</scope>
    <source>
        <strain evidence="1 2">S2T63</strain>
    </source>
</reference>
<accession>A0A498C304</accession>
<dbReference type="AlphaFoldDB" id="A0A498C304"/>
<evidence type="ECO:0000313" key="1">
    <source>
        <dbReference type="EMBL" id="RLK49399.1"/>
    </source>
</evidence>
<sequence length="112" mass="12727">MPIKFTDEFKRDAVSLVESGIAQKAACKDLGVSKSALQAWVRDAKFQPHGLTGLDFQLGRLDLLEWQQLQDLTRRDREELKLRSRRGHLIFCPRPDLGPGIPLPGFDPSWQT</sequence>
<organism evidence="1 2">
    <name type="scientific">Microbacterium telephonicum</name>
    <dbReference type="NCBI Taxonomy" id="1714841"/>
    <lineage>
        <taxon>Bacteria</taxon>
        <taxon>Bacillati</taxon>
        <taxon>Actinomycetota</taxon>
        <taxon>Actinomycetes</taxon>
        <taxon>Micrococcales</taxon>
        <taxon>Microbacteriaceae</taxon>
        <taxon>Microbacterium</taxon>
    </lineage>
</organism>
<dbReference type="EMBL" id="RCDB01000002">
    <property type="protein sequence ID" value="RLK49399.1"/>
    <property type="molecule type" value="Genomic_DNA"/>
</dbReference>
<dbReference type="Proteomes" id="UP000273158">
    <property type="component" value="Unassembled WGS sequence"/>
</dbReference>
<comment type="caution">
    <text evidence="1">The sequence shown here is derived from an EMBL/GenBank/DDBJ whole genome shotgun (WGS) entry which is preliminary data.</text>
</comment>
<dbReference type="SUPFAM" id="SSF46689">
    <property type="entry name" value="Homeodomain-like"/>
    <property type="match status" value="1"/>
</dbReference>
<protein>
    <submittedName>
        <fullName evidence="1">Transposase-like protein</fullName>
    </submittedName>
</protein>
<evidence type="ECO:0000313" key="2">
    <source>
        <dbReference type="Proteomes" id="UP000273158"/>
    </source>
</evidence>
<name>A0A498C304_9MICO</name>
<dbReference type="Pfam" id="PF01527">
    <property type="entry name" value="HTH_Tnp_1"/>
    <property type="match status" value="1"/>
</dbReference>
<dbReference type="InterPro" id="IPR009057">
    <property type="entry name" value="Homeodomain-like_sf"/>
</dbReference>
<gene>
    <name evidence="1" type="ORF">C7474_1546</name>
</gene>
<dbReference type="OrthoDB" id="4426778at2"/>
<dbReference type="InterPro" id="IPR002514">
    <property type="entry name" value="Transposase_8"/>
</dbReference>
<proteinExistence type="predicted"/>
<dbReference type="GO" id="GO:0004803">
    <property type="term" value="F:transposase activity"/>
    <property type="evidence" value="ECO:0007669"/>
    <property type="project" value="InterPro"/>
</dbReference>
<dbReference type="GO" id="GO:0003677">
    <property type="term" value="F:DNA binding"/>
    <property type="evidence" value="ECO:0007669"/>
    <property type="project" value="InterPro"/>
</dbReference>
<dbReference type="GO" id="GO:0006313">
    <property type="term" value="P:DNA transposition"/>
    <property type="evidence" value="ECO:0007669"/>
    <property type="project" value="InterPro"/>
</dbReference>
<keyword evidence="2" id="KW-1185">Reference proteome</keyword>
<dbReference type="RefSeq" id="WP_158597313.1">
    <property type="nucleotide sequence ID" value="NZ_RCDB01000002.1"/>
</dbReference>
<dbReference type="Gene3D" id="1.10.10.60">
    <property type="entry name" value="Homeodomain-like"/>
    <property type="match status" value="1"/>
</dbReference>